<evidence type="ECO:0000313" key="6">
    <source>
        <dbReference type="Proteomes" id="UP001254165"/>
    </source>
</evidence>
<evidence type="ECO:0000259" key="4">
    <source>
        <dbReference type="PROSITE" id="PS50893"/>
    </source>
</evidence>
<dbReference type="CDD" id="cd03257">
    <property type="entry name" value="ABC_NikE_OppD_transporters"/>
    <property type="match status" value="1"/>
</dbReference>
<gene>
    <name evidence="5" type="ORF">QYE77_04865</name>
</gene>
<accession>A0ABU3NL73</accession>
<dbReference type="InterPro" id="IPR027417">
    <property type="entry name" value="P-loop_NTPase"/>
</dbReference>
<dbReference type="PANTHER" id="PTHR43067:SF3">
    <property type="entry name" value="MALTOSE ABC TRANSPORTER, ATP-BINDING PROTEIN"/>
    <property type="match status" value="1"/>
</dbReference>
<dbReference type="GO" id="GO:0005524">
    <property type="term" value="F:ATP binding"/>
    <property type="evidence" value="ECO:0007669"/>
    <property type="project" value="UniProtKB-KW"/>
</dbReference>
<dbReference type="PROSITE" id="PS50893">
    <property type="entry name" value="ABC_TRANSPORTER_2"/>
    <property type="match status" value="1"/>
</dbReference>
<dbReference type="PROSITE" id="PS00211">
    <property type="entry name" value="ABC_TRANSPORTER_1"/>
    <property type="match status" value="1"/>
</dbReference>
<organism evidence="5 6">
    <name type="scientific">Thermanaerothrix solaris</name>
    <dbReference type="NCBI Taxonomy" id="3058434"/>
    <lineage>
        <taxon>Bacteria</taxon>
        <taxon>Bacillati</taxon>
        <taxon>Chloroflexota</taxon>
        <taxon>Anaerolineae</taxon>
        <taxon>Anaerolineales</taxon>
        <taxon>Anaerolineaceae</taxon>
        <taxon>Thermanaerothrix</taxon>
    </lineage>
</organism>
<dbReference type="RefSeq" id="WP_315624252.1">
    <property type="nucleotide sequence ID" value="NZ_JAUHMF010000001.1"/>
</dbReference>
<dbReference type="PANTHER" id="PTHR43067">
    <property type="entry name" value="OLIGOPEPTIDE/DIPEPTIDE ABC TRANSPORTER, ATPASE SUBUNIT"/>
    <property type="match status" value="1"/>
</dbReference>
<dbReference type="Pfam" id="PF08352">
    <property type="entry name" value="oligo_HPY"/>
    <property type="match status" value="1"/>
</dbReference>
<dbReference type="SUPFAM" id="SSF52540">
    <property type="entry name" value="P-loop containing nucleoside triphosphate hydrolases"/>
    <property type="match status" value="1"/>
</dbReference>
<keyword evidence="2" id="KW-0547">Nucleotide-binding</keyword>
<evidence type="ECO:0000313" key="5">
    <source>
        <dbReference type="EMBL" id="MDT8897589.1"/>
    </source>
</evidence>
<dbReference type="Gene3D" id="3.40.50.300">
    <property type="entry name" value="P-loop containing nucleotide triphosphate hydrolases"/>
    <property type="match status" value="1"/>
</dbReference>
<dbReference type="InterPro" id="IPR013563">
    <property type="entry name" value="Oligopep_ABC_C"/>
</dbReference>
<keyword evidence="6" id="KW-1185">Reference proteome</keyword>
<feature type="domain" description="ABC transporter" evidence="4">
    <location>
        <begin position="3"/>
        <end position="250"/>
    </location>
</feature>
<evidence type="ECO:0000256" key="3">
    <source>
        <dbReference type="ARBA" id="ARBA00022840"/>
    </source>
</evidence>
<protein>
    <submittedName>
        <fullName evidence="5">ABC transporter ATP-binding protein</fullName>
    </submittedName>
</protein>
<dbReference type="InterPro" id="IPR003593">
    <property type="entry name" value="AAA+_ATPase"/>
</dbReference>
<keyword evidence="3 5" id="KW-0067">ATP-binding</keyword>
<evidence type="ECO:0000256" key="1">
    <source>
        <dbReference type="ARBA" id="ARBA00022448"/>
    </source>
</evidence>
<comment type="caution">
    <text evidence="5">The sequence shown here is derived from an EMBL/GenBank/DDBJ whole genome shotgun (WGS) entry which is preliminary data.</text>
</comment>
<dbReference type="NCBIfam" id="TIGR01727">
    <property type="entry name" value="oligo_HPY"/>
    <property type="match status" value="1"/>
</dbReference>
<dbReference type="Proteomes" id="UP001254165">
    <property type="component" value="Unassembled WGS sequence"/>
</dbReference>
<dbReference type="EMBL" id="JAUHMF010000001">
    <property type="protein sequence ID" value="MDT8897589.1"/>
    <property type="molecule type" value="Genomic_DNA"/>
</dbReference>
<dbReference type="SMART" id="SM00382">
    <property type="entry name" value="AAA"/>
    <property type="match status" value="1"/>
</dbReference>
<name>A0ABU3NL73_9CHLR</name>
<reference evidence="5 6" key="1">
    <citation type="submission" date="2023-07" db="EMBL/GenBank/DDBJ databases">
        <title>Novel species of Thermanaerothrix with wide hydrolytic capabilities.</title>
        <authorList>
            <person name="Zayulina K.S."/>
            <person name="Podosokorskaya O.A."/>
            <person name="Elcheninov A.G."/>
        </authorList>
    </citation>
    <scope>NUCLEOTIDE SEQUENCE [LARGE SCALE GENOMIC DNA]</scope>
    <source>
        <strain evidence="5 6">4228-RoL</strain>
    </source>
</reference>
<sequence>MALNVENLTVYYQTLRGDVHALEHATFQITDGEIMGLAGESGCGKTTLGHSLIVLFPPMKYITGRVLLDGEELPIWDAEKMNAYRFRKVSLIPQYAMNAMNPIRKIGKMTQELLESRGVDFKEVLPELKRRLDLVALPHDVLNMYPIELSGGMKQRMVMVISSLLNPSLLIADEITSALDVATQKAVAEMLVEFRDRQFVNNLIVITHDISVLYQIADTILIMYAGVLAEKAPTKSIIESPRHPYTRLLISSLPEVGVRHAEKRLQGIPGNPPLLLNPPSGCRFRDRCPLAFERCLEEPPFIEVEKNHFVACWKEFEPHA</sequence>
<evidence type="ECO:0000256" key="2">
    <source>
        <dbReference type="ARBA" id="ARBA00022741"/>
    </source>
</evidence>
<keyword evidence="1" id="KW-0813">Transport</keyword>
<dbReference type="Pfam" id="PF00005">
    <property type="entry name" value="ABC_tran"/>
    <property type="match status" value="1"/>
</dbReference>
<dbReference type="InterPro" id="IPR003439">
    <property type="entry name" value="ABC_transporter-like_ATP-bd"/>
</dbReference>
<dbReference type="InterPro" id="IPR017871">
    <property type="entry name" value="ABC_transporter-like_CS"/>
</dbReference>
<proteinExistence type="predicted"/>